<keyword evidence="2 6" id="KW-0812">Transmembrane</keyword>
<gene>
    <name evidence="8" type="ORF">EVOR1521_LOCUS26872</name>
</gene>
<comment type="subcellular location">
    <subcellularLocation>
        <location evidence="1">Membrane</location>
        <topology evidence="1">Multi-pass membrane protein</topology>
    </subcellularLocation>
</comment>
<organism evidence="8 9">
    <name type="scientific">Effrenium voratum</name>
    <dbReference type="NCBI Taxonomy" id="2562239"/>
    <lineage>
        <taxon>Eukaryota</taxon>
        <taxon>Sar</taxon>
        <taxon>Alveolata</taxon>
        <taxon>Dinophyceae</taxon>
        <taxon>Suessiales</taxon>
        <taxon>Symbiodiniaceae</taxon>
        <taxon>Effrenium</taxon>
    </lineage>
</organism>
<reference evidence="8" key="1">
    <citation type="submission" date="2023-08" db="EMBL/GenBank/DDBJ databases">
        <authorList>
            <person name="Chen Y."/>
            <person name="Shah S."/>
            <person name="Dougan E. K."/>
            <person name="Thang M."/>
            <person name="Chan C."/>
        </authorList>
    </citation>
    <scope>NUCLEOTIDE SEQUENCE</scope>
</reference>
<dbReference type="Gene3D" id="1.10.287.70">
    <property type="match status" value="1"/>
</dbReference>
<evidence type="ECO:0000313" key="8">
    <source>
        <dbReference type="EMBL" id="CAJ1404437.1"/>
    </source>
</evidence>
<dbReference type="InterPro" id="IPR051223">
    <property type="entry name" value="Polycystin"/>
</dbReference>
<evidence type="ECO:0000256" key="5">
    <source>
        <dbReference type="SAM" id="MobiDB-lite"/>
    </source>
</evidence>
<feature type="region of interest" description="Disordered" evidence="5">
    <location>
        <begin position="336"/>
        <end position="413"/>
    </location>
</feature>
<comment type="caution">
    <text evidence="8">The sequence shown here is derived from an EMBL/GenBank/DDBJ whole genome shotgun (WGS) entry which is preliminary data.</text>
</comment>
<proteinExistence type="predicted"/>
<dbReference type="Pfam" id="PF08016">
    <property type="entry name" value="PKD_channel"/>
    <property type="match status" value="1"/>
</dbReference>
<evidence type="ECO:0000256" key="1">
    <source>
        <dbReference type="ARBA" id="ARBA00004141"/>
    </source>
</evidence>
<protein>
    <recommendedName>
        <fullName evidence="7">Polycystin cation channel PKD1/PKD2 domain-containing protein</fullName>
    </recommendedName>
</protein>
<evidence type="ECO:0000259" key="7">
    <source>
        <dbReference type="Pfam" id="PF08016"/>
    </source>
</evidence>
<accession>A0AA36NET6</accession>
<dbReference type="PANTHER" id="PTHR10877:SF183">
    <property type="entry name" value="AT14535P-RELATED"/>
    <property type="match status" value="1"/>
</dbReference>
<dbReference type="Proteomes" id="UP001178507">
    <property type="component" value="Unassembled WGS sequence"/>
</dbReference>
<dbReference type="PANTHER" id="PTHR10877">
    <property type="entry name" value="POLYCYSTIN FAMILY MEMBER"/>
    <property type="match status" value="1"/>
</dbReference>
<dbReference type="InterPro" id="IPR013122">
    <property type="entry name" value="PKD1_2_channel"/>
</dbReference>
<evidence type="ECO:0000313" key="9">
    <source>
        <dbReference type="Proteomes" id="UP001178507"/>
    </source>
</evidence>
<feature type="domain" description="Polycystin cation channel PKD1/PKD2" evidence="7">
    <location>
        <begin position="57"/>
        <end position="187"/>
    </location>
</feature>
<feature type="compositionally biased region" description="Low complexity" evidence="5">
    <location>
        <begin position="248"/>
        <end position="259"/>
    </location>
</feature>
<evidence type="ECO:0000256" key="2">
    <source>
        <dbReference type="ARBA" id="ARBA00022692"/>
    </source>
</evidence>
<keyword evidence="4 6" id="KW-0472">Membrane</keyword>
<evidence type="ECO:0000256" key="6">
    <source>
        <dbReference type="SAM" id="Phobius"/>
    </source>
</evidence>
<keyword evidence="3 6" id="KW-1133">Transmembrane helix</keyword>
<feature type="transmembrane region" description="Helical" evidence="6">
    <location>
        <begin position="120"/>
        <end position="138"/>
    </location>
</feature>
<sequence>MPPCSERLQDWIVRSLTGENVQHGLTMLTYINECTDLRGISYFGEVTYQIVFQEDGNVHALVVGLIFLRVLEGFSLSKRLSWLPRTIFLAKNKLFNFVLAYVCLVAGFALLMTLYFGDLFQQYCTLASSCYTLLLFSFGLSERAMYGAEPFVERSSTHLLFMLFLFTVFVVTIILNMFTTIVIDAFAAESDPKRYQAAYKEEITTLTNHLLTIFGKGDLVSKRKSLRSTRHVPALPSEGEARSRASDASDASDAGDAGDAVPDLGVPVVLKKAACNTAATKRLQSTDMRYWVKKFYQDASGWNDAIGERPKLCVERFGSFACRMDAAAVGITFMPADGLEDSPQTRERARQDSAGSNAGSLEGPGGETLNIVVRGEAPNLPPPPPAPEHSSSNSCATGSTASAGTAVSAPSASVSGHWQPQAWQGFQANLAPVTALEAEAESRRRAAQILALSRQVEATQAELTQLRQPKPAQTRQLMGVCRKELQGLQARLSHVTHIAAQLDSWFVAHREHLTIEDTSQTPSAQLQQRLKCCEGIVEGFQLTSERMEGILLQDGHLRESTVRDLFC</sequence>
<dbReference type="EMBL" id="CAUJNA010003540">
    <property type="protein sequence ID" value="CAJ1404437.1"/>
    <property type="molecule type" value="Genomic_DNA"/>
</dbReference>
<feature type="transmembrane region" description="Helical" evidence="6">
    <location>
        <begin position="159"/>
        <end position="183"/>
    </location>
</feature>
<dbReference type="AlphaFoldDB" id="A0AA36NET6"/>
<evidence type="ECO:0000256" key="3">
    <source>
        <dbReference type="ARBA" id="ARBA00022989"/>
    </source>
</evidence>
<feature type="region of interest" description="Disordered" evidence="5">
    <location>
        <begin position="229"/>
        <end position="259"/>
    </location>
</feature>
<keyword evidence="9" id="KW-1185">Reference proteome</keyword>
<feature type="compositionally biased region" description="Low complexity" evidence="5">
    <location>
        <begin position="388"/>
        <end position="413"/>
    </location>
</feature>
<evidence type="ECO:0000256" key="4">
    <source>
        <dbReference type="ARBA" id="ARBA00023136"/>
    </source>
</evidence>
<feature type="transmembrane region" description="Helical" evidence="6">
    <location>
        <begin position="94"/>
        <end position="114"/>
    </location>
</feature>
<name>A0AA36NET6_9DINO</name>
<dbReference type="GO" id="GO:0016020">
    <property type="term" value="C:membrane"/>
    <property type="evidence" value="ECO:0007669"/>
    <property type="project" value="UniProtKB-SubCell"/>
</dbReference>